<accession>A0AAD3CVQ7</accession>
<evidence type="ECO:0000256" key="2">
    <source>
        <dbReference type="SAM" id="MobiDB-lite"/>
    </source>
</evidence>
<organism evidence="4 5">
    <name type="scientific">Chaetoceros tenuissimus</name>
    <dbReference type="NCBI Taxonomy" id="426638"/>
    <lineage>
        <taxon>Eukaryota</taxon>
        <taxon>Sar</taxon>
        <taxon>Stramenopiles</taxon>
        <taxon>Ochrophyta</taxon>
        <taxon>Bacillariophyta</taxon>
        <taxon>Coscinodiscophyceae</taxon>
        <taxon>Chaetocerotophycidae</taxon>
        <taxon>Chaetocerotales</taxon>
        <taxon>Chaetocerotaceae</taxon>
        <taxon>Chaetoceros</taxon>
    </lineage>
</organism>
<sequence>MCQLLGMNCAQKTDFCFSFAGFRLRGGLYDKHSDGWGLAIYEGRGLRTFTDTLPAAESPLAEMVSKYPIKTLNMISHIRYATQGHKGDLANVHPFQRELWGISWCFCHNGDVPKFGSNKDWLSHPMLGSATERMFHPVGDTDSESLFCAILNALRAEYNEPPSLPDLYKTLDNLCKEIVKGEEDTSILNFLLCCGEYTQFAYSYPGARPGSKVWNGLFYTIRQPPFTTATLADCEYHVDFSTVTTENDRVAVITTKPLTTNEKWIEMKKGELLMFDRGLPYFHASQCEKVELMGRGLCSKVNAHKKRERFQSIDSILIPDEVETLDDTRAGENRPATRVQNFHKDVLRSH</sequence>
<dbReference type="AlphaFoldDB" id="A0AAD3CVQ7"/>
<evidence type="ECO:0000313" key="5">
    <source>
        <dbReference type="Proteomes" id="UP001054902"/>
    </source>
</evidence>
<keyword evidence="1" id="KW-0315">Glutamine amidotransferase</keyword>
<evidence type="ECO:0000259" key="3">
    <source>
        <dbReference type="PROSITE" id="PS51278"/>
    </source>
</evidence>
<dbReference type="SUPFAM" id="SSF56235">
    <property type="entry name" value="N-terminal nucleophile aminohydrolases (Ntn hydrolases)"/>
    <property type="match status" value="1"/>
</dbReference>
<dbReference type="Gene3D" id="3.60.20.10">
    <property type="entry name" value="Glutamine Phosphoribosylpyrophosphate, subunit 1, domain 1"/>
    <property type="match status" value="1"/>
</dbReference>
<keyword evidence="4" id="KW-0378">Hydrolase</keyword>
<gene>
    <name evidence="4" type="ORF">CTEN210_09524</name>
</gene>
<comment type="caution">
    <text evidence="4">The sequence shown here is derived from an EMBL/GenBank/DDBJ whole genome shotgun (WGS) entry which is preliminary data.</text>
</comment>
<protein>
    <submittedName>
        <fullName evidence="4">Gamma-glutamyl hercynylcysteine S-oxide hydrolase</fullName>
    </submittedName>
</protein>
<dbReference type="EMBL" id="BLLK01000046">
    <property type="protein sequence ID" value="GFH53048.1"/>
    <property type="molecule type" value="Genomic_DNA"/>
</dbReference>
<dbReference type="InterPro" id="IPR017932">
    <property type="entry name" value="GATase_2_dom"/>
</dbReference>
<reference evidence="4 5" key="1">
    <citation type="journal article" date="2021" name="Sci. Rep.">
        <title>The genome of the diatom Chaetoceros tenuissimus carries an ancient integrated fragment of an extant virus.</title>
        <authorList>
            <person name="Hongo Y."/>
            <person name="Kimura K."/>
            <person name="Takaki Y."/>
            <person name="Yoshida Y."/>
            <person name="Baba S."/>
            <person name="Kobayashi G."/>
            <person name="Nagasaki K."/>
            <person name="Hano T."/>
            <person name="Tomaru Y."/>
        </authorList>
    </citation>
    <scope>NUCLEOTIDE SEQUENCE [LARGE SCALE GENOMIC DNA]</scope>
    <source>
        <strain evidence="4 5">NIES-3715</strain>
    </source>
</reference>
<feature type="region of interest" description="Disordered" evidence="2">
    <location>
        <begin position="327"/>
        <end position="350"/>
    </location>
</feature>
<dbReference type="PANTHER" id="PTHR42824:SF1">
    <property type="entry name" value="GLUTAMINE AMIDOTRANSFERASE YAFJ-RELATED"/>
    <property type="match status" value="1"/>
</dbReference>
<dbReference type="Pfam" id="PF13230">
    <property type="entry name" value="GATase_4"/>
    <property type="match status" value="1"/>
</dbReference>
<proteinExistence type="predicted"/>
<dbReference type="GO" id="GO:0016787">
    <property type="term" value="F:hydrolase activity"/>
    <property type="evidence" value="ECO:0007669"/>
    <property type="project" value="UniProtKB-KW"/>
</dbReference>
<evidence type="ECO:0000256" key="1">
    <source>
        <dbReference type="ARBA" id="ARBA00022962"/>
    </source>
</evidence>
<evidence type="ECO:0000313" key="4">
    <source>
        <dbReference type="EMBL" id="GFH53048.1"/>
    </source>
</evidence>
<dbReference type="PROSITE" id="PS51278">
    <property type="entry name" value="GATASE_TYPE_2"/>
    <property type="match status" value="1"/>
</dbReference>
<dbReference type="CDD" id="cd01908">
    <property type="entry name" value="YafJ"/>
    <property type="match status" value="1"/>
</dbReference>
<dbReference type="InterPro" id="IPR026869">
    <property type="entry name" value="EgtC-like"/>
</dbReference>
<name>A0AAD3CVQ7_9STRA</name>
<feature type="domain" description="Glutamine amidotransferase type-2" evidence="3">
    <location>
        <begin position="2"/>
        <end position="278"/>
    </location>
</feature>
<dbReference type="InterPro" id="IPR029055">
    <property type="entry name" value="Ntn_hydrolases_N"/>
</dbReference>
<keyword evidence="5" id="KW-1185">Reference proteome</keyword>
<dbReference type="PANTHER" id="PTHR42824">
    <property type="entry name" value="GLUTAMINE AMIDOTRANSFERASE"/>
    <property type="match status" value="1"/>
</dbReference>
<dbReference type="Proteomes" id="UP001054902">
    <property type="component" value="Unassembled WGS sequence"/>
</dbReference>